<dbReference type="GO" id="GO:0031012">
    <property type="term" value="C:extracellular matrix"/>
    <property type="evidence" value="ECO:0007669"/>
    <property type="project" value="TreeGrafter"/>
</dbReference>
<sequence length="326" mass="31812">MNHRCKMICMPCCGRCTCPRGVTGPTGPRGITGPTGPQGITGPTGLQGVTGPTGLQGVTGPTGPQGITGPTGLQGVTGPTGLQGVTGPTGPQGITGPTGLQGVTGPTGLQGVTGPTGPQGITGPTGLQGVTGPTGPQGITGPTGLQGVTGPTGPQGITGPTGLQGVTGPTGPQGITGPTGPTANLIGLQAQTTGLQLGIIADSADIPLDTLISDAGTPDITFNAVSNDIQLNTLGVYYVDWWINISDVEPIASEINLNLNSSTGTIVPGIVNSAAETSTVPTQISGNAVINATSIPVNLKITNSSGGSIQLGDTTIQLNVSVTKVR</sequence>
<dbReference type="Pfam" id="PF01391">
    <property type="entry name" value="Collagen"/>
    <property type="match status" value="2"/>
</dbReference>
<dbReference type="PANTHER" id="PTHR24023:SF1095">
    <property type="entry name" value="EGF-LIKE DOMAIN-CONTAINING PROTEIN"/>
    <property type="match status" value="1"/>
</dbReference>
<feature type="region of interest" description="Disordered" evidence="1">
    <location>
        <begin position="27"/>
        <end position="180"/>
    </location>
</feature>
<reference evidence="2" key="1">
    <citation type="submission" date="2013-10" db="EMBL/GenBank/DDBJ databases">
        <title>Draft genome sequence of Clostridium botulinum type B strain Osaka05.</title>
        <authorList>
            <person name="Sakaguchi Y."/>
            <person name="Hosomi K."/>
            <person name="Uchiyama J."/>
            <person name="Ogura Y."/>
            <person name="Sakaguchi M."/>
            <person name="Kohda T."/>
            <person name="Mukamoto M."/>
            <person name="Misawa N."/>
            <person name="Matsuzaki S."/>
            <person name="Hayashi T."/>
            <person name="Kozaki S."/>
        </authorList>
    </citation>
    <scope>NUCLEOTIDE SEQUENCE</scope>
    <source>
        <strain evidence="2">Osaka05</strain>
    </source>
</reference>
<evidence type="ECO:0000256" key="1">
    <source>
        <dbReference type="SAM" id="MobiDB-lite"/>
    </source>
</evidence>
<dbReference type="InterPro" id="IPR050149">
    <property type="entry name" value="Collagen_superfamily"/>
</dbReference>
<dbReference type="GO" id="GO:0030198">
    <property type="term" value="P:extracellular matrix organization"/>
    <property type="evidence" value="ECO:0007669"/>
    <property type="project" value="TreeGrafter"/>
</dbReference>
<dbReference type="InterPro" id="IPR008160">
    <property type="entry name" value="Collagen"/>
</dbReference>
<dbReference type="GO" id="GO:0005615">
    <property type="term" value="C:extracellular space"/>
    <property type="evidence" value="ECO:0007669"/>
    <property type="project" value="TreeGrafter"/>
</dbReference>
<dbReference type="GO" id="GO:0030020">
    <property type="term" value="F:extracellular matrix structural constituent conferring tensile strength"/>
    <property type="evidence" value="ECO:0007669"/>
    <property type="project" value="TreeGrafter"/>
</dbReference>
<dbReference type="PANTHER" id="PTHR24023">
    <property type="entry name" value="COLLAGEN ALPHA"/>
    <property type="match status" value="1"/>
</dbReference>
<name>A0A0S6UBC3_CLOBO</name>
<dbReference type="EMBL" id="DF384213">
    <property type="protein sequence ID" value="GAE03575.1"/>
    <property type="molecule type" value="Genomic_DNA"/>
</dbReference>
<organism evidence="2">
    <name type="scientific">Clostridium botulinum B str. Osaka05</name>
    <dbReference type="NCBI Taxonomy" id="1407017"/>
    <lineage>
        <taxon>Bacteria</taxon>
        <taxon>Bacillati</taxon>
        <taxon>Bacillota</taxon>
        <taxon>Clostridia</taxon>
        <taxon>Eubacteriales</taxon>
        <taxon>Clostridiaceae</taxon>
        <taxon>Clostridium</taxon>
    </lineage>
</organism>
<proteinExistence type="predicted"/>
<dbReference type="Proteomes" id="UP000054164">
    <property type="component" value="Unassembled WGS sequence"/>
</dbReference>
<gene>
    <name evidence="2" type="ORF">CBO05C_3265</name>
</gene>
<dbReference type="HOGENOM" id="CLU_001074_1_3_9"/>
<dbReference type="AlphaFoldDB" id="A0A0S6UBC3"/>
<evidence type="ECO:0000313" key="2">
    <source>
        <dbReference type="EMBL" id="GAE03575.1"/>
    </source>
</evidence>
<accession>A0A0S6UBC3</accession>
<protein>
    <submittedName>
        <fullName evidence="2">Exosporium leader peptide</fullName>
    </submittedName>
</protein>